<dbReference type="Proteomes" id="UP000594263">
    <property type="component" value="Unplaced"/>
</dbReference>
<keyword evidence="3 5" id="KW-1133">Transmembrane helix</keyword>
<evidence type="ECO:0000259" key="7">
    <source>
        <dbReference type="Pfam" id="PF20520"/>
    </source>
</evidence>
<keyword evidence="2 5" id="KW-0812">Transmembrane</keyword>
<dbReference type="PANTHER" id="PTHR35285">
    <property type="entry name" value="2-C-METHYL-D-ERYTHRITOL 4-PHOSPHATE CYTIDYLYLTRANSFERASE"/>
    <property type="match status" value="1"/>
</dbReference>
<dbReference type="Gramene" id="Kaladp0011s1006.2.v1.1">
    <property type="protein sequence ID" value="Kaladp0011s1006.2.v1.1"/>
    <property type="gene ID" value="Kaladp0011s1006.v1.1"/>
</dbReference>
<evidence type="ECO:0000313" key="8">
    <source>
        <dbReference type="EnsemblPlants" id="Kaladp0011s1006.2.v1.1"/>
    </source>
</evidence>
<feature type="signal peptide" evidence="6">
    <location>
        <begin position="1"/>
        <end position="24"/>
    </location>
</feature>
<keyword evidence="4 5" id="KW-0472">Membrane</keyword>
<feature type="transmembrane region" description="Helical" evidence="5">
    <location>
        <begin position="289"/>
        <end position="310"/>
    </location>
</feature>
<accession>A0A7N0RIZ5</accession>
<feature type="domain" description="V-type proton ATPase subunit S1/VOA1 transmembrane" evidence="7">
    <location>
        <begin position="287"/>
        <end position="317"/>
    </location>
</feature>
<sequence>MKMKSLAAWMGLLLVANLLTLGMASPSTVPAFLWSPHEELYSSNKIKEVVNYQTIAQEDLAKSVLSEGGWSNFLCSEEELHQQPLDLVVVFVGGELHSSDLSRNDHRVQDPALVDLLKVSFTKSNYSMSFPYVATSDVQNMESSLIAGFTKTCGHGHVKNRVAFTESCSVEGTEYKKLSDLQSVDDFVFSSVGKSKVAADLLVFCHRDSDAIGKPQETESKVLAELIRSVEQSGAKYAALYVSNPFRSIQYPSQRDVERFLAETSNASSTANSTSCDEICQLKSSLLEALLVAVVLLIILISGLCCMMGIDTPTRFETPQDS</sequence>
<evidence type="ECO:0000256" key="4">
    <source>
        <dbReference type="ARBA" id="ARBA00023136"/>
    </source>
</evidence>
<dbReference type="GO" id="GO:0016020">
    <property type="term" value="C:membrane"/>
    <property type="evidence" value="ECO:0007669"/>
    <property type="project" value="UniProtKB-SubCell"/>
</dbReference>
<keyword evidence="6" id="KW-0732">Signal</keyword>
<dbReference type="OMA" id="FSMAYPY"/>
<name>A0A7N0RIZ5_KALFE</name>
<proteinExistence type="predicted"/>
<dbReference type="Gramene" id="Kaladp0011s1006.1.v1.1">
    <property type="protein sequence ID" value="Kaladp0011s1006.1.v1.1"/>
    <property type="gene ID" value="Kaladp0011s1006.v1.1"/>
</dbReference>
<evidence type="ECO:0000256" key="2">
    <source>
        <dbReference type="ARBA" id="ARBA00022692"/>
    </source>
</evidence>
<comment type="subcellular location">
    <subcellularLocation>
        <location evidence="1">Membrane</location>
        <topology evidence="1">Single-pass membrane protein</topology>
    </subcellularLocation>
</comment>
<organism evidence="8 9">
    <name type="scientific">Kalanchoe fedtschenkoi</name>
    <name type="common">Lavender scallops</name>
    <name type="synonym">South American air plant</name>
    <dbReference type="NCBI Taxonomy" id="63787"/>
    <lineage>
        <taxon>Eukaryota</taxon>
        <taxon>Viridiplantae</taxon>
        <taxon>Streptophyta</taxon>
        <taxon>Embryophyta</taxon>
        <taxon>Tracheophyta</taxon>
        <taxon>Spermatophyta</taxon>
        <taxon>Magnoliopsida</taxon>
        <taxon>eudicotyledons</taxon>
        <taxon>Gunneridae</taxon>
        <taxon>Pentapetalae</taxon>
        <taxon>Saxifragales</taxon>
        <taxon>Crassulaceae</taxon>
        <taxon>Kalanchoe</taxon>
    </lineage>
</organism>
<protein>
    <recommendedName>
        <fullName evidence="7">V-type proton ATPase subunit S1/VOA1 transmembrane domain-containing protein</fullName>
    </recommendedName>
</protein>
<evidence type="ECO:0000256" key="3">
    <source>
        <dbReference type="ARBA" id="ARBA00022989"/>
    </source>
</evidence>
<evidence type="ECO:0000256" key="6">
    <source>
        <dbReference type="SAM" id="SignalP"/>
    </source>
</evidence>
<keyword evidence="9" id="KW-1185">Reference proteome</keyword>
<feature type="chain" id="PRO_5033597508" description="V-type proton ATPase subunit S1/VOA1 transmembrane domain-containing protein" evidence="6">
    <location>
        <begin position="25"/>
        <end position="322"/>
    </location>
</feature>
<dbReference type="InterPro" id="IPR046756">
    <property type="entry name" value="VAS1/VOA1_TM"/>
</dbReference>
<dbReference type="Pfam" id="PF20520">
    <property type="entry name" value="Ac45-VOA1_TM"/>
    <property type="match status" value="1"/>
</dbReference>
<dbReference type="PANTHER" id="PTHR35285:SF1">
    <property type="entry name" value="2-C-METHYL-D-ERYTHRITOL 4-PHOSPHATE CYTIDYLYLTRANSFERASE"/>
    <property type="match status" value="1"/>
</dbReference>
<evidence type="ECO:0000256" key="5">
    <source>
        <dbReference type="SAM" id="Phobius"/>
    </source>
</evidence>
<evidence type="ECO:0000256" key="1">
    <source>
        <dbReference type="ARBA" id="ARBA00004167"/>
    </source>
</evidence>
<dbReference type="EnsemblPlants" id="Kaladp0011s1006.1.v1.1">
    <property type="protein sequence ID" value="Kaladp0011s1006.1.v1.1"/>
    <property type="gene ID" value="Kaladp0011s1006.v1.1"/>
</dbReference>
<dbReference type="AlphaFoldDB" id="A0A7N0RIZ5"/>
<evidence type="ECO:0000313" key="9">
    <source>
        <dbReference type="Proteomes" id="UP000594263"/>
    </source>
</evidence>
<reference evidence="8" key="1">
    <citation type="submission" date="2021-01" db="UniProtKB">
        <authorList>
            <consortium name="EnsemblPlants"/>
        </authorList>
    </citation>
    <scope>IDENTIFICATION</scope>
</reference>
<dbReference type="EnsemblPlants" id="Kaladp0011s1006.2.v1.1">
    <property type="protein sequence ID" value="Kaladp0011s1006.2.v1.1"/>
    <property type="gene ID" value="Kaladp0011s1006.v1.1"/>
</dbReference>